<name>A0ACC2WLP0_9TREE</name>
<accession>A0ACC2WLP0</accession>
<reference evidence="1" key="1">
    <citation type="submission" date="2023-04" db="EMBL/GenBank/DDBJ databases">
        <title>Draft Genome sequencing of Naganishia species isolated from polar environments using Oxford Nanopore Technology.</title>
        <authorList>
            <person name="Leo P."/>
            <person name="Venkateswaran K."/>
        </authorList>
    </citation>
    <scope>NUCLEOTIDE SEQUENCE</scope>
    <source>
        <strain evidence="1">MNA-CCFEE 5261</strain>
    </source>
</reference>
<comment type="caution">
    <text evidence="1">The sequence shown here is derived from an EMBL/GenBank/DDBJ whole genome shotgun (WGS) entry which is preliminary data.</text>
</comment>
<dbReference type="Proteomes" id="UP001241377">
    <property type="component" value="Unassembled WGS sequence"/>
</dbReference>
<protein>
    <submittedName>
        <fullName evidence="1">Uncharacterized protein</fullName>
    </submittedName>
</protein>
<evidence type="ECO:0000313" key="1">
    <source>
        <dbReference type="EMBL" id="KAJ9112356.1"/>
    </source>
</evidence>
<evidence type="ECO:0000313" key="2">
    <source>
        <dbReference type="Proteomes" id="UP001241377"/>
    </source>
</evidence>
<organism evidence="1 2">
    <name type="scientific">Naganishia cerealis</name>
    <dbReference type="NCBI Taxonomy" id="610337"/>
    <lineage>
        <taxon>Eukaryota</taxon>
        <taxon>Fungi</taxon>
        <taxon>Dikarya</taxon>
        <taxon>Basidiomycota</taxon>
        <taxon>Agaricomycotina</taxon>
        <taxon>Tremellomycetes</taxon>
        <taxon>Filobasidiales</taxon>
        <taxon>Filobasidiaceae</taxon>
        <taxon>Naganishia</taxon>
    </lineage>
</organism>
<keyword evidence="2" id="KW-1185">Reference proteome</keyword>
<sequence>MNAGPSSITGFSEQPTSALASQELALLLRIKELVRLQKELTEKKLEKEKTPDKRAPHFPKFRGERTRRLNGINFNENSRDPKGKLGENDPQTSYAPAARDYYANNTPPSSTSLEPATYPTAVFDGQSSGISEGDEDGGDMHPNSELDLEDIAVQAELEGEQNR</sequence>
<dbReference type="EMBL" id="JASBWR010000005">
    <property type="protein sequence ID" value="KAJ9112356.1"/>
    <property type="molecule type" value="Genomic_DNA"/>
</dbReference>
<proteinExistence type="predicted"/>
<gene>
    <name evidence="1" type="ORF">QFC19_000776</name>
</gene>